<organism evidence="1 2">
    <name type="scientific">Fusarium torreyae</name>
    <dbReference type="NCBI Taxonomy" id="1237075"/>
    <lineage>
        <taxon>Eukaryota</taxon>
        <taxon>Fungi</taxon>
        <taxon>Dikarya</taxon>
        <taxon>Ascomycota</taxon>
        <taxon>Pezizomycotina</taxon>
        <taxon>Sordariomycetes</taxon>
        <taxon>Hypocreomycetidae</taxon>
        <taxon>Hypocreales</taxon>
        <taxon>Nectriaceae</taxon>
        <taxon>Fusarium</taxon>
    </lineage>
</organism>
<dbReference type="EMBL" id="JAOQAZ010000028">
    <property type="protein sequence ID" value="KAJ4251371.1"/>
    <property type="molecule type" value="Genomic_DNA"/>
</dbReference>
<protein>
    <recommendedName>
        <fullName evidence="3">SnoaL-like domain-containing protein</fullName>
    </recommendedName>
</protein>
<evidence type="ECO:0000313" key="1">
    <source>
        <dbReference type="EMBL" id="KAJ4251371.1"/>
    </source>
</evidence>
<accession>A0A9W8RPE8</accession>
<dbReference type="OrthoDB" id="3758478at2759"/>
<dbReference type="SUPFAM" id="SSF54427">
    <property type="entry name" value="NTF2-like"/>
    <property type="match status" value="1"/>
</dbReference>
<dbReference type="AlphaFoldDB" id="A0A9W8RPE8"/>
<dbReference type="Proteomes" id="UP001152049">
    <property type="component" value="Unassembled WGS sequence"/>
</dbReference>
<evidence type="ECO:0000313" key="2">
    <source>
        <dbReference type="Proteomes" id="UP001152049"/>
    </source>
</evidence>
<name>A0A9W8RPE8_9HYPO</name>
<dbReference type="InterPro" id="IPR032710">
    <property type="entry name" value="NTF2-like_dom_sf"/>
</dbReference>
<comment type="caution">
    <text evidence="1">The sequence shown here is derived from an EMBL/GenBank/DDBJ whole genome shotgun (WGS) entry which is preliminary data.</text>
</comment>
<proteinExistence type="predicted"/>
<keyword evidence="2" id="KW-1185">Reference proteome</keyword>
<evidence type="ECO:0008006" key="3">
    <source>
        <dbReference type="Google" id="ProtNLM"/>
    </source>
</evidence>
<reference evidence="1" key="1">
    <citation type="submission" date="2022-09" db="EMBL/GenBank/DDBJ databases">
        <title>Fusarium specimens isolated from Avocado Roots.</title>
        <authorList>
            <person name="Stajich J."/>
            <person name="Roper C."/>
            <person name="Heimlech-Rivalta G."/>
        </authorList>
    </citation>
    <scope>NUCLEOTIDE SEQUENCE</scope>
    <source>
        <strain evidence="1">CF00136</strain>
    </source>
</reference>
<gene>
    <name evidence="1" type="ORF">NW762_011352</name>
</gene>
<sequence length="157" mass="17522">MASGKDLRKTIERTTRSFLDAYKEVGEKNDPTIINRDVTGDCKRYFLPASAVEFLGLPPGYACDNAAYEAGMARDIKKGIVKRTVISNLTIDTEARKSAVTSISDMVFKDGETISMEHSWVFDFNEDGSKITNVIEFCDLDSLRKMVGKVYPDGFEL</sequence>